<reference evidence="1" key="1">
    <citation type="submission" date="2018-05" db="EMBL/GenBank/DDBJ databases">
        <authorList>
            <person name="Lanie J.A."/>
            <person name="Ng W.-L."/>
            <person name="Kazmierczak K.M."/>
            <person name="Andrzejewski T.M."/>
            <person name="Davidsen T.M."/>
            <person name="Wayne K.J."/>
            <person name="Tettelin H."/>
            <person name="Glass J.I."/>
            <person name="Rusch D."/>
            <person name="Podicherti R."/>
            <person name="Tsui H.-C.T."/>
            <person name="Winkler M.E."/>
        </authorList>
    </citation>
    <scope>NUCLEOTIDE SEQUENCE</scope>
</reference>
<dbReference type="EMBL" id="UINC01071119">
    <property type="protein sequence ID" value="SVC05788.1"/>
    <property type="molecule type" value="Genomic_DNA"/>
</dbReference>
<proteinExistence type="predicted"/>
<sequence length="66" mass="7778">MPPKPKIFWTKWLNQRVAALDWPDLDSQTAKCTHTYNSRLAQELLKWAYTQLGQKRCMKPFTVPIS</sequence>
<evidence type="ECO:0000313" key="1">
    <source>
        <dbReference type="EMBL" id="SVC05788.1"/>
    </source>
</evidence>
<protein>
    <submittedName>
        <fullName evidence="1">Uncharacterized protein</fullName>
    </submittedName>
</protein>
<accession>A0A382J1V3</accession>
<gene>
    <name evidence="1" type="ORF">METZ01_LOCUS258642</name>
</gene>
<dbReference type="AlphaFoldDB" id="A0A382J1V3"/>
<name>A0A382J1V3_9ZZZZ</name>
<organism evidence="1">
    <name type="scientific">marine metagenome</name>
    <dbReference type="NCBI Taxonomy" id="408172"/>
    <lineage>
        <taxon>unclassified sequences</taxon>
        <taxon>metagenomes</taxon>
        <taxon>ecological metagenomes</taxon>
    </lineage>
</organism>